<dbReference type="RefSeq" id="WP_109192269.1">
    <property type="nucleotide sequence ID" value="NZ_CP029255.1"/>
</dbReference>
<organism evidence="1 2">
    <name type="scientific">Flavobacterium crocinum</name>
    <dbReference type="NCBI Taxonomy" id="2183896"/>
    <lineage>
        <taxon>Bacteria</taxon>
        <taxon>Pseudomonadati</taxon>
        <taxon>Bacteroidota</taxon>
        <taxon>Flavobacteriia</taxon>
        <taxon>Flavobacteriales</taxon>
        <taxon>Flavobacteriaceae</taxon>
        <taxon>Flavobacterium</taxon>
    </lineage>
</organism>
<reference evidence="1 2" key="1">
    <citation type="submission" date="2018-05" db="EMBL/GenBank/DDBJ databases">
        <title>Genome sequencing of Flavobacterium sp. HYN0056.</title>
        <authorList>
            <person name="Yi H."/>
            <person name="Baek C."/>
        </authorList>
    </citation>
    <scope>NUCLEOTIDE SEQUENCE [LARGE SCALE GENOMIC DNA]</scope>
    <source>
        <strain evidence="1 2">HYN0056</strain>
    </source>
</reference>
<proteinExistence type="predicted"/>
<name>A0A2S1YL44_9FLAO</name>
<protein>
    <recommendedName>
        <fullName evidence="3">Serine protease</fullName>
    </recommendedName>
</protein>
<sequence length="381" mass="42842">MITPNLNTTTGLIHKDGKFIGSSVIFPWNGDLLCLTASHNLFGKKFDQSPDLKKWNVVDHTGLAHPIIELVGNHELAKEHDILILKLDCQSALANFICPKFCSIPKNPAHSLMFRGKYESSKTSVTHRKLTFNTDCDKITYHFLCDVDKVLLTNNTYSSGSDWLGGWSGSGLFIENHKELICAGVMTEIPNKGDDGQIQFVSVTALSALNILGIELPIMNSEELNFDAALNASSLEAIFDAIDEDAITEWENNDLNKPQLEYINDKLPNVYPKDQLEKNKRHIIKKMLLGKAYITAELRNNEQLFALYKDAYRVYDLEDKNIYANDKMEARLGVTKIKNEYESYLRDCLGSVFSVSDVKLLAFYGISEWIADCSLSILGNE</sequence>
<evidence type="ECO:0008006" key="3">
    <source>
        <dbReference type="Google" id="ProtNLM"/>
    </source>
</evidence>
<keyword evidence="2" id="KW-1185">Reference proteome</keyword>
<dbReference type="AlphaFoldDB" id="A0A2S1YL44"/>
<dbReference type="Proteomes" id="UP000245250">
    <property type="component" value="Chromosome"/>
</dbReference>
<gene>
    <name evidence="1" type="ORF">HYN56_11335</name>
</gene>
<dbReference type="OrthoDB" id="1354395at2"/>
<accession>A0A2S1YL44</accession>
<evidence type="ECO:0000313" key="1">
    <source>
        <dbReference type="EMBL" id="AWK04785.1"/>
    </source>
</evidence>
<evidence type="ECO:0000313" key="2">
    <source>
        <dbReference type="Proteomes" id="UP000245250"/>
    </source>
</evidence>
<dbReference type="EMBL" id="CP029255">
    <property type="protein sequence ID" value="AWK04785.1"/>
    <property type="molecule type" value="Genomic_DNA"/>
</dbReference>
<dbReference type="KEGG" id="fcr:HYN56_11335"/>